<dbReference type="EMBL" id="CAADFJ010000007">
    <property type="protein sequence ID" value="VFJ96495.1"/>
    <property type="molecule type" value="Genomic_DNA"/>
</dbReference>
<protein>
    <submittedName>
        <fullName evidence="2">Uncharacterized protein</fullName>
    </submittedName>
</protein>
<reference evidence="2" key="1">
    <citation type="submission" date="2019-02" db="EMBL/GenBank/DDBJ databases">
        <authorList>
            <person name="Gruber-Vodicka R. H."/>
            <person name="Seah K. B. B."/>
        </authorList>
    </citation>
    <scope>NUCLEOTIDE SEQUENCE</scope>
    <source>
        <strain evidence="3">BECK_SA2B12</strain>
        <strain evidence="1">BECK_SA2B15</strain>
        <strain evidence="2">BECK_SA2B20</strain>
    </source>
</reference>
<dbReference type="AlphaFoldDB" id="A0A450UCN1"/>
<name>A0A450UCN1_9GAMM</name>
<sequence>MDCGPVGKFHGGPWVFPADTKQIALFGRFPAKSFINRKAPANIQHRLLDALAHPFVAPMVQAKII</sequence>
<dbReference type="EMBL" id="CAADFG010000007">
    <property type="protein sequence ID" value="VFJ88129.1"/>
    <property type="molecule type" value="Genomic_DNA"/>
</dbReference>
<gene>
    <name evidence="1" type="ORF">BECKH772A_GA0070896_100079</name>
    <name evidence="2" type="ORF">BECKH772B_GA0070898_100089</name>
    <name evidence="3" type="ORF">BECKH772C_GA0070978_100079</name>
</gene>
<proteinExistence type="predicted"/>
<evidence type="ECO:0000313" key="1">
    <source>
        <dbReference type="EMBL" id="VFJ88129.1"/>
    </source>
</evidence>
<accession>A0A450UCN1</accession>
<dbReference type="EMBL" id="CAADFI010000008">
    <property type="protein sequence ID" value="VFJ90135.1"/>
    <property type="molecule type" value="Genomic_DNA"/>
</dbReference>
<evidence type="ECO:0000313" key="2">
    <source>
        <dbReference type="EMBL" id="VFJ90135.1"/>
    </source>
</evidence>
<evidence type="ECO:0000313" key="3">
    <source>
        <dbReference type="EMBL" id="VFJ96495.1"/>
    </source>
</evidence>
<organism evidence="2">
    <name type="scientific">Candidatus Kentrum eta</name>
    <dbReference type="NCBI Taxonomy" id="2126337"/>
    <lineage>
        <taxon>Bacteria</taxon>
        <taxon>Pseudomonadati</taxon>
        <taxon>Pseudomonadota</taxon>
        <taxon>Gammaproteobacteria</taxon>
        <taxon>Candidatus Kentrum</taxon>
    </lineage>
</organism>